<keyword evidence="2" id="KW-0812">Transmembrane</keyword>
<sequence length="121" mass="13613">MSAFQPQDDAKIGHDSRDESHLNHPVSMHEHPFVSESHEGRPVFEWIVAAIVAICTVLAVLRYQMAATIIISVAAIILGLLRIMLRQRSPWKVRSVGFDAFISIFWGIGLLATFFSVWLLL</sequence>
<feature type="transmembrane region" description="Helical" evidence="2">
    <location>
        <begin position="67"/>
        <end position="85"/>
    </location>
</feature>
<gene>
    <name evidence="3" type="ORF">BAQU_1049</name>
</gene>
<feature type="compositionally biased region" description="Basic and acidic residues" evidence="1">
    <location>
        <begin position="8"/>
        <end position="25"/>
    </location>
</feature>
<reference evidence="3 4" key="1">
    <citation type="journal article" date="2017" name="BMC Genomics">
        <title>Comparative genomic and phylogenomic analyses of the Bifidobacteriaceae family.</title>
        <authorList>
            <person name="Lugli G.A."/>
            <person name="Milani C."/>
            <person name="Turroni F."/>
            <person name="Duranti S."/>
            <person name="Mancabelli L."/>
            <person name="Mangifesta M."/>
            <person name="Ferrario C."/>
            <person name="Modesto M."/>
            <person name="Mattarelli P."/>
            <person name="Jiri K."/>
            <person name="van Sinderen D."/>
            <person name="Ventura M."/>
        </authorList>
    </citation>
    <scope>NUCLEOTIDE SEQUENCE [LARGE SCALE GENOMIC DNA]</scope>
    <source>
        <strain evidence="3 4">LMG 28769</strain>
    </source>
</reference>
<protein>
    <submittedName>
        <fullName evidence="3">Rod shape-determining protein RodA</fullName>
    </submittedName>
</protein>
<keyword evidence="4" id="KW-1185">Reference proteome</keyword>
<dbReference type="EMBL" id="MWXA01000005">
    <property type="protein sequence ID" value="OZG66977.1"/>
    <property type="molecule type" value="Genomic_DNA"/>
</dbReference>
<evidence type="ECO:0000256" key="2">
    <source>
        <dbReference type="SAM" id="Phobius"/>
    </source>
</evidence>
<keyword evidence="2" id="KW-0472">Membrane</keyword>
<feature type="transmembrane region" description="Helical" evidence="2">
    <location>
        <begin position="97"/>
        <end position="120"/>
    </location>
</feature>
<feature type="transmembrane region" description="Helical" evidence="2">
    <location>
        <begin position="43"/>
        <end position="61"/>
    </location>
</feature>
<accession>A0A261G6A9</accession>
<evidence type="ECO:0000313" key="3">
    <source>
        <dbReference type="EMBL" id="OZG66977.1"/>
    </source>
</evidence>
<keyword evidence="2" id="KW-1133">Transmembrane helix</keyword>
<feature type="region of interest" description="Disordered" evidence="1">
    <location>
        <begin position="1"/>
        <end position="25"/>
    </location>
</feature>
<dbReference type="AlphaFoldDB" id="A0A261G6A9"/>
<organism evidence="3 4">
    <name type="scientific">Bifidobacterium aquikefiri</name>
    <dbReference type="NCBI Taxonomy" id="1653207"/>
    <lineage>
        <taxon>Bacteria</taxon>
        <taxon>Bacillati</taxon>
        <taxon>Actinomycetota</taxon>
        <taxon>Actinomycetes</taxon>
        <taxon>Bifidobacteriales</taxon>
        <taxon>Bifidobacteriaceae</taxon>
        <taxon>Bifidobacterium</taxon>
    </lineage>
</organism>
<proteinExistence type="predicted"/>
<dbReference type="Proteomes" id="UP000216451">
    <property type="component" value="Unassembled WGS sequence"/>
</dbReference>
<name>A0A261G6A9_9BIFI</name>
<evidence type="ECO:0000256" key="1">
    <source>
        <dbReference type="SAM" id="MobiDB-lite"/>
    </source>
</evidence>
<evidence type="ECO:0000313" key="4">
    <source>
        <dbReference type="Proteomes" id="UP000216451"/>
    </source>
</evidence>
<comment type="caution">
    <text evidence="3">The sequence shown here is derived from an EMBL/GenBank/DDBJ whole genome shotgun (WGS) entry which is preliminary data.</text>
</comment>